<evidence type="ECO:0000256" key="8">
    <source>
        <dbReference type="SAM" id="MobiDB-lite"/>
    </source>
</evidence>
<evidence type="ECO:0000256" key="2">
    <source>
        <dbReference type="ARBA" id="ARBA00022448"/>
    </source>
</evidence>
<feature type="transmembrane region" description="Helical" evidence="9">
    <location>
        <begin position="458"/>
        <end position="477"/>
    </location>
</feature>
<dbReference type="PANTHER" id="PTHR23130">
    <property type="entry name" value="CYTOCHROME B561 AND DOMON DOMAIN-CONTAINING PROTEIN"/>
    <property type="match status" value="1"/>
</dbReference>
<dbReference type="GO" id="GO:0016020">
    <property type="term" value="C:membrane"/>
    <property type="evidence" value="ECO:0007669"/>
    <property type="project" value="UniProtKB-SubCell"/>
</dbReference>
<keyword evidence="4 10" id="KW-0732">Signal</keyword>
<feature type="transmembrane region" description="Helical" evidence="9">
    <location>
        <begin position="518"/>
        <end position="540"/>
    </location>
</feature>
<reference evidence="12" key="1">
    <citation type="submission" date="2021-07" db="EMBL/GenBank/DDBJ databases">
        <authorList>
            <person name="Catto M.A."/>
            <person name="Jacobson A."/>
            <person name="Kennedy G."/>
            <person name="Labadie P."/>
            <person name="Hunt B.G."/>
            <person name="Srinivasan R."/>
        </authorList>
    </citation>
    <scope>NUCLEOTIDE SEQUENCE</scope>
    <source>
        <strain evidence="12">PL_HMW_Pooled</strain>
        <tissue evidence="12">Head</tissue>
    </source>
</reference>
<feature type="chain" id="PRO_5041900037" evidence="10">
    <location>
        <begin position="28"/>
        <end position="546"/>
    </location>
</feature>
<evidence type="ECO:0000313" key="12">
    <source>
        <dbReference type="EMBL" id="KAK3919791.1"/>
    </source>
</evidence>
<evidence type="ECO:0000256" key="9">
    <source>
        <dbReference type="SAM" id="Phobius"/>
    </source>
</evidence>
<gene>
    <name evidence="12" type="ORF">KUF71_008918</name>
</gene>
<comment type="caution">
    <text evidence="12">The sequence shown here is derived from an EMBL/GenBank/DDBJ whole genome shotgun (WGS) entry which is preliminary data.</text>
</comment>
<organism evidence="12 13">
    <name type="scientific">Frankliniella fusca</name>
    <dbReference type="NCBI Taxonomy" id="407009"/>
    <lineage>
        <taxon>Eukaryota</taxon>
        <taxon>Metazoa</taxon>
        <taxon>Ecdysozoa</taxon>
        <taxon>Arthropoda</taxon>
        <taxon>Hexapoda</taxon>
        <taxon>Insecta</taxon>
        <taxon>Pterygota</taxon>
        <taxon>Neoptera</taxon>
        <taxon>Paraneoptera</taxon>
        <taxon>Thysanoptera</taxon>
        <taxon>Terebrantia</taxon>
        <taxon>Thripoidea</taxon>
        <taxon>Thripidae</taxon>
        <taxon>Frankliniella</taxon>
    </lineage>
</organism>
<accession>A0AAE1LGX1</accession>
<dbReference type="PROSITE" id="PS50939">
    <property type="entry name" value="CYTOCHROME_B561"/>
    <property type="match status" value="1"/>
</dbReference>
<feature type="transmembrane region" description="Helical" evidence="9">
    <location>
        <begin position="435"/>
        <end position="452"/>
    </location>
</feature>
<name>A0AAE1LGX1_9NEOP</name>
<sequence length="546" mass="58780">MPSSAVFAVALAAAAAVAAVTVPPAAAATTTAAPEQADGAAPPASASRDVSPRPSHIMVRPPPRQVEEASAAPAPAPVPAPVLLPVRPAHLGPPPPPGTISFPSERPRPLQQADERLDVEQEVWSWDSLREGCGDTKNCLGNPPNCLTDGTPCNILVTEQVMKHTDPQASPSPEFTFRMRATDAKWVAVGLGQTKLMYDTSVIECVVNAAGNVETYLSYTPPAKRGCIRTGTTSALRLINGRNMDGGLFCEVVRLNHTRSNNIDWFLDEYPFFLQAASGKAVTDTAITYHTPNFRVASAQSTRLDSYGTLGAVSNWPMRLHGALMVLAWMCAATAGSLAARYFKAAWGKATICGKAMWFAWHRLLMILTVVLHLAAVIAALVFLEGWSSSSGVHGILGGITTGLALIQGAAGLLRPGPDDKYRPIFNWGHRVQGFLTHMIAIITIFFAVSLPNARLPSWTYAVLAVYVVFYVALHALHSVGPAYRLQFTARHSNQLAQFDIMYMNGKRSRMLTEVKSYYFLIVFFGSAVFAIIMLVLVVIGPGDSE</sequence>
<evidence type="ECO:0000256" key="5">
    <source>
        <dbReference type="ARBA" id="ARBA00022982"/>
    </source>
</evidence>
<keyword evidence="6 9" id="KW-1133">Transmembrane helix</keyword>
<feature type="domain" description="Cytochrome b561" evidence="11">
    <location>
        <begin position="284"/>
        <end position="484"/>
    </location>
</feature>
<dbReference type="InterPro" id="IPR005018">
    <property type="entry name" value="DOMON_domain"/>
</dbReference>
<dbReference type="PANTHER" id="PTHR23130:SF171">
    <property type="entry name" value="OS01G0895300 PROTEIN"/>
    <property type="match status" value="1"/>
</dbReference>
<evidence type="ECO:0000256" key="6">
    <source>
        <dbReference type="ARBA" id="ARBA00022989"/>
    </source>
</evidence>
<feature type="transmembrane region" description="Helical" evidence="9">
    <location>
        <begin position="323"/>
        <end position="343"/>
    </location>
</feature>
<evidence type="ECO:0000256" key="7">
    <source>
        <dbReference type="ARBA" id="ARBA00023136"/>
    </source>
</evidence>
<dbReference type="SMART" id="SM00665">
    <property type="entry name" value="B561"/>
    <property type="match status" value="1"/>
</dbReference>
<keyword evidence="2" id="KW-0813">Transport</keyword>
<feature type="region of interest" description="Disordered" evidence="8">
    <location>
        <begin position="24"/>
        <end position="107"/>
    </location>
</feature>
<keyword evidence="3 9" id="KW-0812">Transmembrane</keyword>
<evidence type="ECO:0000313" key="13">
    <source>
        <dbReference type="Proteomes" id="UP001219518"/>
    </source>
</evidence>
<keyword evidence="5" id="KW-0249">Electron transport</keyword>
<proteinExistence type="predicted"/>
<evidence type="ECO:0000256" key="1">
    <source>
        <dbReference type="ARBA" id="ARBA00004370"/>
    </source>
</evidence>
<reference evidence="12" key="2">
    <citation type="journal article" date="2023" name="BMC Genomics">
        <title>Pest status, molecular evolution, and epigenetic factors derived from the genome assembly of Frankliniella fusca, a thysanopteran phytovirus vector.</title>
        <authorList>
            <person name="Catto M.A."/>
            <person name="Labadie P.E."/>
            <person name="Jacobson A.L."/>
            <person name="Kennedy G.G."/>
            <person name="Srinivasan R."/>
            <person name="Hunt B.G."/>
        </authorList>
    </citation>
    <scope>NUCLEOTIDE SEQUENCE</scope>
    <source>
        <strain evidence="12">PL_HMW_Pooled</strain>
    </source>
</reference>
<feature type="signal peptide" evidence="10">
    <location>
        <begin position="1"/>
        <end position="27"/>
    </location>
</feature>
<evidence type="ECO:0000259" key="11">
    <source>
        <dbReference type="PROSITE" id="PS50939"/>
    </source>
</evidence>
<dbReference type="AlphaFoldDB" id="A0AAE1LGX1"/>
<evidence type="ECO:0000256" key="10">
    <source>
        <dbReference type="SAM" id="SignalP"/>
    </source>
</evidence>
<evidence type="ECO:0000256" key="3">
    <source>
        <dbReference type="ARBA" id="ARBA00022692"/>
    </source>
</evidence>
<dbReference type="InterPro" id="IPR006593">
    <property type="entry name" value="Cyt_b561/ferric_Rdtase_TM"/>
</dbReference>
<comment type="subcellular location">
    <subcellularLocation>
        <location evidence="1">Membrane</location>
    </subcellularLocation>
</comment>
<keyword evidence="13" id="KW-1185">Reference proteome</keyword>
<keyword evidence="7 9" id="KW-0472">Membrane</keyword>
<feature type="compositionally biased region" description="Low complexity" evidence="8">
    <location>
        <begin position="24"/>
        <end position="34"/>
    </location>
</feature>
<evidence type="ECO:0000256" key="4">
    <source>
        <dbReference type="ARBA" id="ARBA00022729"/>
    </source>
</evidence>
<dbReference type="Gene3D" id="1.20.120.1770">
    <property type="match status" value="1"/>
</dbReference>
<dbReference type="CDD" id="cd08760">
    <property type="entry name" value="Cyt_b561_FRRS1_like"/>
    <property type="match status" value="1"/>
</dbReference>
<dbReference type="Proteomes" id="UP001219518">
    <property type="component" value="Unassembled WGS sequence"/>
</dbReference>
<dbReference type="Pfam" id="PF03351">
    <property type="entry name" value="DOMON"/>
    <property type="match status" value="1"/>
</dbReference>
<feature type="transmembrane region" description="Helical" evidence="9">
    <location>
        <begin position="396"/>
        <end position="414"/>
    </location>
</feature>
<feature type="transmembrane region" description="Helical" evidence="9">
    <location>
        <begin position="364"/>
        <end position="384"/>
    </location>
</feature>
<dbReference type="EMBL" id="JAHWGI010000981">
    <property type="protein sequence ID" value="KAK3919791.1"/>
    <property type="molecule type" value="Genomic_DNA"/>
</dbReference>
<protein>
    <submittedName>
        <fullName evidence="12">Ferric-chelate reductase 1-like protein</fullName>
    </submittedName>
</protein>